<dbReference type="AlphaFoldDB" id="A0AAV8CEG8"/>
<gene>
    <name evidence="1" type="ORF">LUZ62_086783</name>
</gene>
<organism evidence="1 2">
    <name type="scientific">Rhynchospora pubera</name>
    <dbReference type="NCBI Taxonomy" id="906938"/>
    <lineage>
        <taxon>Eukaryota</taxon>
        <taxon>Viridiplantae</taxon>
        <taxon>Streptophyta</taxon>
        <taxon>Embryophyta</taxon>
        <taxon>Tracheophyta</taxon>
        <taxon>Spermatophyta</taxon>
        <taxon>Magnoliopsida</taxon>
        <taxon>Liliopsida</taxon>
        <taxon>Poales</taxon>
        <taxon>Cyperaceae</taxon>
        <taxon>Cyperoideae</taxon>
        <taxon>Rhynchosporeae</taxon>
        <taxon>Rhynchospora</taxon>
    </lineage>
</organism>
<protein>
    <submittedName>
        <fullName evidence="1">Plant transposase (Ptta/En/Spm family)</fullName>
    </submittedName>
</protein>
<name>A0AAV8CEG8_9POAL</name>
<dbReference type="PANTHER" id="PTHR33144">
    <property type="entry name" value="OS10G0409366 PROTEIN-RELATED"/>
    <property type="match status" value="1"/>
</dbReference>
<reference evidence="1" key="1">
    <citation type="submission" date="2022-08" db="EMBL/GenBank/DDBJ databases">
        <authorList>
            <person name="Marques A."/>
        </authorList>
    </citation>
    <scope>NUCLEOTIDE SEQUENCE</scope>
    <source>
        <strain evidence="1">RhyPub2mFocal</strain>
        <tissue evidence="1">Leaves</tissue>
    </source>
</reference>
<evidence type="ECO:0000313" key="1">
    <source>
        <dbReference type="EMBL" id="KAJ4752378.1"/>
    </source>
</evidence>
<evidence type="ECO:0000313" key="2">
    <source>
        <dbReference type="Proteomes" id="UP001140206"/>
    </source>
</evidence>
<sequence>MCFIEDWSMARIKRMRMTTSNASYLSQQEISTVQSDLHSQANASDVMQSEESSEEGVEMVIQDEQGHTAKTRGKTLLRYLYKLHQSGLRVVVRANDLGQPIGPEAGLLGQFLGTVARNPTICSLTHKTWLVLKEVAEYNILSAVKARFVYSKSSEKWILKSVNNKWSQYKSNLKSMYFKENVPSSELCKNVPEGIIPDQWCSLVYHWKSTEAQASSERNRRARAMRKTTHTAGTKSFARHAHEMKMNLKDETHRAKFYLATHKLDEEISVAIEKHVQEQVDSGNNLGGTVSWEGNALSQVLGKDPNGRVRGVGLLPTPKNVIGTSGKFRGLETTTMDEKMLIDLVHQLRVEINDLRDEIDHLKTVASVDKGNTNPSDAAIAEKFGFLDLLSARGEGCELSDYQMI</sequence>
<keyword evidence="2" id="KW-1185">Reference proteome</keyword>
<dbReference type="EMBL" id="JAMFTS010000005">
    <property type="protein sequence ID" value="KAJ4752378.1"/>
    <property type="molecule type" value="Genomic_DNA"/>
</dbReference>
<accession>A0AAV8CEG8</accession>
<proteinExistence type="predicted"/>
<comment type="caution">
    <text evidence="1">The sequence shown here is derived from an EMBL/GenBank/DDBJ whole genome shotgun (WGS) entry which is preliminary data.</text>
</comment>
<dbReference type="Pfam" id="PF03004">
    <property type="entry name" value="Transposase_24"/>
    <property type="match status" value="1"/>
</dbReference>
<dbReference type="InterPro" id="IPR004252">
    <property type="entry name" value="Probable_transposase_24"/>
</dbReference>
<dbReference type="Proteomes" id="UP001140206">
    <property type="component" value="Chromosome 5"/>
</dbReference>
<dbReference type="PANTHER" id="PTHR33144:SF16">
    <property type="entry name" value="OS02G0129000 PROTEIN"/>
    <property type="match status" value="1"/>
</dbReference>